<reference evidence="3 4" key="1">
    <citation type="submission" date="2017-05" db="EMBL/GenBank/DDBJ databases">
        <authorList>
            <person name="Varghese N."/>
            <person name="Submissions S."/>
        </authorList>
    </citation>
    <scope>NUCLEOTIDE SEQUENCE [LARGE SCALE GENOMIC DNA]</scope>
    <source>
        <strain evidence="3 4">DSM 29734</strain>
    </source>
</reference>
<dbReference type="InterPro" id="IPR037523">
    <property type="entry name" value="VOC_core"/>
</dbReference>
<dbReference type="PANTHER" id="PTHR36503">
    <property type="entry name" value="BLR2520 PROTEIN"/>
    <property type="match status" value="1"/>
</dbReference>
<feature type="region of interest" description="Disordered" evidence="1">
    <location>
        <begin position="92"/>
        <end position="126"/>
    </location>
</feature>
<dbReference type="Pfam" id="PF00903">
    <property type="entry name" value="Glyoxalase"/>
    <property type="match status" value="1"/>
</dbReference>
<evidence type="ECO:0000259" key="2">
    <source>
        <dbReference type="PROSITE" id="PS51819"/>
    </source>
</evidence>
<evidence type="ECO:0000313" key="3">
    <source>
        <dbReference type="EMBL" id="SMP07783.1"/>
    </source>
</evidence>
<dbReference type="InterPro" id="IPR029068">
    <property type="entry name" value="Glyas_Bleomycin-R_OHBP_Dase"/>
</dbReference>
<dbReference type="PROSITE" id="PS51819">
    <property type="entry name" value="VOC"/>
    <property type="match status" value="1"/>
</dbReference>
<dbReference type="PANTHER" id="PTHR36503:SF1">
    <property type="entry name" value="BLR2520 PROTEIN"/>
    <property type="match status" value="1"/>
</dbReference>
<dbReference type="EMBL" id="FXTY01000001">
    <property type="protein sequence ID" value="SMP07783.1"/>
    <property type="molecule type" value="Genomic_DNA"/>
</dbReference>
<accession>A0ABY1NEK0</accession>
<sequence length="126" mass="13782">MAQMDLGAFSVSLSVKDLAASRAFCEKLGFEMMGGEPDQNWCILKNGDHVIGLFQGMFEGNILTFNPGWDQSAQNTDTFTDVRELQKQLKADGLPLMSEADDASDGPASLMLQDPDGNTILIDQHR</sequence>
<dbReference type="Proteomes" id="UP001157961">
    <property type="component" value="Unassembled WGS sequence"/>
</dbReference>
<organism evidence="3 4">
    <name type="scientific">Shimia sagamensis</name>
    <dbReference type="NCBI Taxonomy" id="1566352"/>
    <lineage>
        <taxon>Bacteria</taxon>
        <taxon>Pseudomonadati</taxon>
        <taxon>Pseudomonadota</taxon>
        <taxon>Alphaproteobacteria</taxon>
        <taxon>Rhodobacterales</taxon>
        <taxon>Roseobacteraceae</taxon>
    </lineage>
</organism>
<proteinExistence type="predicted"/>
<comment type="caution">
    <text evidence="3">The sequence shown here is derived from an EMBL/GenBank/DDBJ whole genome shotgun (WGS) entry which is preliminary data.</text>
</comment>
<gene>
    <name evidence="3" type="ORF">SAMN06265373_101801</name>
</gene>
<feature type="domain" description="VOC" evidence="2">
    <location>
        <begin position="7"/>
        <end position="125"/>
    </location>
</feature>
<name>A0ABY1NEK0_9RHOB</name>
<dbReference type="Gene3D" id="3.10.180.10">
    <property type="entry name" value="2,3-Dihydroxybiphenyl 1,2-Dioxygenase, domain 1"/>
    <property type="match status" value="1"/>
</dbReference>
<evidence type="ECO:0000256" key="1">
    <source>
        <dbReference type="SAM" id="MobiDB-lite"/>
    </source>
</evidence>
<dbReference type="InterPro" id="IPR004360">
    <property type="entry name" value="Glyas_Fos-R_dOase_dom"/>
</dbReference>
<dbReference type="SUPFAM" id="SSF54593">
    <property type="entry name" value="Glyoxalase/Bleomycin resistance protein/Dihydroxybiphenyl dioxygenase"/>
    <property type="match status" value="1"/>
</dbReference>
<keyword evidence="4" id="KW-1185">Reference proteome</keyword>
<dbReference type="RefSeq" id="WP_283424637.1">
    <property type="nucleotide sequence ID" value="NZ_FXTY01000001.1"/>
</dbReference>
<protein>
    <submittedName>
        <fullName evidence="3">Catechol 2,3-dioxygenase</fullName>
    </submittedName>
</protein>
<evidence type="ECO:0000313" key="4">
    <source>
        <dbReference type="Proteomes" id="UP001157961"/>
    </source>
</evidence>